<dbReference type="GeneID" id="63918399"/>
<evidence type="ECO:0000313" key="3">
    <source>
        <dbReference type="EMBL" id="KEQ60798.1"/>
    </source>
</evidence>
<gene>
    <name evidence="3" type="ORF">M437DRAFT_67962</name>
</gene>
<dbReference type="SMART" id="SM00513">
    <property type="entry name" value="SAP"/>
    <property type="match status" value="1"/>
</dbReference>
<dbReference type="Gene3D" id="1.10.720.30">
    <property type="entry name" value="SAP domain"/>
    <property type="match status" value="1"/>
</dbReference>
<evidence type="ECO:0000313" key="4">
    <source>
        <dbReference type="Proteomes" id="UP000030672"/>
    </source>
</evidence>
<dbReference type="HOGENOM" id="CLU_429574_0_0_1"/>
<dbReference type="SUPFAM" id="SSF68906">
    <property type="entry name" value="SAP domain"/>
    <property type="match status" value="1"/>
</dbReference>
<dbReference type="RefSeq" id="XP_040877821.1">
    <property type="nucleotide sequence ID" value="XM_041025026.1"/>
</dbReference>
<dbReference type="EMBL" id="KL584841">
    <property type="protein sequence ID" value="KEQ60798.1"/>
    <property type="molecule type" value="Genomic_DNA"/>
</dbReference>
<accession>A0A074VJV2</accession>
<proteinExistence type="predicted"/>
<dbReference type="Proteomes" id="UP000030672">
    <property type="component" value="Unassembled WGS sequence"/>
</dbReference>
<dbReference type="PROSITE" id="PS50800">
    <property type="entry name" value="SAP"/>
    <property type="match status" value="1"/>
</dbReference>
<keyword evidence="4" id="KW-1185">Reference proteome</keyword>
<feature type="domain" description="SAP" evidence="2">
    <location>
        <begin position="4"/>
        <end position="38"/>
    </location>
</feature>
<sequence length="626" mass="71420">MVEYSELRNPELREFLQARRLPGTGTKAVLVQRLQESDIFYTSFSSQQHRAHSNPLLEDILEKMKTSDPRVITKMLRKLVHAKNLHNTKERMKKPGFGKYRSSSSIAGDYKKLASGYCLEWNCSLCCDASLSKSLNHLLGYGSTCWGRKCKDLNNCSGCRDELLGLEDAYIQRREKESYALIPLSRPDGIPGPIHHRWMPSDVTLLKQVLTDVRSMVHNEHLGKLLLKLKDEEPDAVEWVNIKQTLANKKCLGSNCSACGTATLTESLDALSDGLHTDCGGDVSSACSNIITCSSCRHALQNMENILSRNVEEGRDHEPCKTSLDCDAWSYLATGLNPLALYPQHDNTNLIEKASQVEKHCQGENLRAMDTYDAGKRTKYEHKGTQTEGSHDIVRQSCFREHGQCDRPDQDLSYGLFHPSSETSMDLDIRNDELRRRRVKRTKTSLTESSDGTMRGASRKRRFSNLDLHYTLPADYLLAKQVRAEEDRERQERERALSRHERPSWFGTPQDPLPDLWMGRPVLSATGIGMLKAMDSIPKYYLSNSEETMISYAKTQKDRRFSDIIRRLEAELMSRDFWMQSLGYDSSDGFGNIPAGDYRLKHEQSDFGQERESNRVERWVSTLPRF</sequence>
<dbReference type="InterPro" id="IPR003034">
    <property type="entry name" value="SAP_dom"/>
</dbReference>
<reference evidence="3 4" key="1">
    <citation type="journal article" date="2014" name="BMC Genomics">
        <title>Genome sequencing of four Aureobasidium pullulans varieties: biotechnological potential, stress tolerance, and description of new species.</title>
        <authorList>
            <person name="Gostin Ar C."/>
            <person name="Ohm R.A."/>
            <person name="Kogej T."/>
            <person name="Sonjak S."/>
            <person name="Turk M."/>
            <person name="Zajc J."/>
            <person name="Zalar P."/>
            <person name="Grube M."/>
            <person name="Sun H."/>
            <person name="Han J."/>
            <person name="Sharma A."/>
            <person name="Chiniquy J."/>
            <person name="Ngan C.Y."/>
            <person name="Lipzen A."/>
            <person name="Barry K."/>
            <person name="Grigoriev I.V."/>
            <person name="Gunde-Cimerman N."/>
        </authorList>
    </citation>
    <scope>NUCLEOTIDE SEQUENCE [LARGE SCALE GENOMIC DNA]</scope>
    <source>
        <strain evidence="3 4">CBS 110374</strain>
    </source>
</reference>
<protein>
    <recommendedName>
        <fullName evidence="2">SAP domain-containing protein</fullName>
    </recommendedName>
</protein>
<dbReference type="Pfam" id="PF02037">
    <property type="entry name" value="SAP"/>
    <property type="match status" value="1"/>
</dbReference>
<dbReference type="AlphaFoldDB" id="A0A074VJV2"/>
<name>A0A074VJV2_AURM1</name>
<feature type="compositionally biased region" description="Basic and acidic residues" evidence="1">
    <location>
        <begin position="484"/>
        <end position="503"/>
    </location>
</feature>
<dbReference type="InterPro" id="IPR036361">
    <property type="entry name" value="SAP_dom_sf"/>
</dbReference>
<feature type="region of interest" description="Disordered" evidence="1">
    <location>
        <begin position="484"/>
        <end position="505"/>
    </location>
</feature>
<evidence type="ECO:0000256" key="1">
    <source>
        <dbReference type="SAM" id="MobiDB-lite"/>
    </source>
</evidence>
<organism evidence="3 4">
    <name type="scientific">Aureobasidium melanogenum (strain CBS 110374)</name>
    <name type="common">Aureobasidium pullulans var. melanogenum</name>
    <dbReference type="NCBI Taxonomy" id="1043003"/>
    <lineage>
        <taxon>Eukaryota</taxon>
        <taxon>Fungi</taxon>
        <taxon>Dikarya</taxon>
        <taxon>Ascomycota</taxon>
        <taxon>Pezizomycotina</taxon>
        <taxon>Dothideomycetes</taxon>
        <taxon>Dothideomycetidae</taxon>
        <taxon>Dothideales</taxon>
        <taxon>Saccotheciaceae</taxon>
        <taxon>Aureobasidium</taxon>
    </lineage>
</organism>
<evidence type="ECO:0000259" key="2">
    <source>
        <dbReference type="PROSITE" id="PS50800"/>
    </source>
</evidence>